<evidence type="ECO:0000313" key="2">
    <source>
        <dbReference type="EMBL" id="CAA9272271.1"/>
    </source>
</evidence>
<gene>
    <name evidence="2" type="ORF">AVDCRST_MAG77-3238</name>
</gene>
<reference evidence="2" key="1">
    <citation type="submission" date="2020-02" db="EMBL/GenBank/DDBJ databases">
        <authorList>
            <person name="Meier V. D."/>
        </authorList>
    </citation>
    <scope>NUCLEOTIDE SEQUENCE</scope>
    <source>
        <strain evidence="2">AVDCRST_MAG77</strain>
    </source>
</reference>
<protein>
    <submittedName>
        <fullName evidence="2">Uncharacterized protein</fullName>
    </submittedName>
</protein>
<name>A0A6J4J6X1_9CHLR</name>
<feature type="compositionally biased region" description="Basic and acidic residues" evidence="1">
    <location>
        <begin position="71"/>
        <end position="95"/>
    </location>
</feature>
<dbReference type="AlphaFoldDB" id="A0A6J4J6X1"/>
<feature type="region of interest" description="Disordered" evidence="1">
    <location>
        <begin position="66"/>
        <end position="105"/>
    </location>
</feature>
<sequence length="158" mass="16360">MHPASLAIATQEAQLRITAAATALADRFGLADQLAALQGARSKDAQVAQLFQRRAVADLLEAVAAATAPDADEKAPHASRAKKEDNPMDDHEYRARSAAADAKLRTASRTLATRHGLTSGAHTLPSHDGSHEANVAAIDAGAALLREFAVKAAPAAAQ</sequence>
<proteinExistence type="predicted"/>
<evidence type="ECO:0000256" key="1">
    <source>
        <dbReference type="SAM" id="MobiDB-lite"/>
    </source>
</evidence>
<dbReference type="EMBL" id="CADCTC010000180">
    <property type="protein sequence ID" value="CAA9272271.1"/>
    <property type="molecule type" value="Genomic_DNA"/>
</dbReference>
<organism evidence="2">
    <name type="scientific">uncultured Chloroflexota bacterium</name>
    <dbReference type="NCBI Taxonomy" id="166587"/>
    <lineage>
        <taxon>Bacteria</taxon>
        <taxon>Bacillati</taxon>
        <taxon>Chloroflexota</taxon>
        <taxon>environmental samples</taxon>
    </lineage>
</organism>
<accession>A0A6J4J6X1</accession>